<evidence type="ECO:0000313" key="3">
    <source>
        <dbReference type="Proteomes" id="UP000245207"/>
    </source>
</evidence>
<gene>
    <name evidence="2" type="ORF">CTI12_AA026730</name>
</gene>
<dbReference type="InterPro" id="IPR011990">
    <property type="entry name" value="TPR-like_helical_dom_sf"/>
</dbReference>
<dbReference type="OrthoDB" id="439046at2759"/>
<dbReference type="PANTHER" id="PTHR26312:SF168">
    <property type="entry name" value="OS06G0606700 PROTEIN"/>
    <property type="match status" value="1"/>
</dbReference>
<dbReference type="AlphaFoldDB" id="A0A2U1QI66"/>
<comment type="caution">
    <text evidence="2">The sequence shown here is derived from an EMBL/GenBank/DDBJ whole genome shotgun (WGS) entry which is preliminary data.</text>
</comment>
<accession>A0A2U1QI66</accession>
<proteinExistence type="predicted"/>
<dbReference type="Proteomes" id="UP000245207">
    <property type="component" value="Unassembled WGS sequence"/>
</dbReference>
<dbReference type="SUPFAM" id="SSF48452">
    <property type="entry name" value="TPR-like"/>
    <property type="match status" value="1"/>
</dbReference>
<name>A0A2U1QI66_ARTAN</name>
<sequence length="242" mass="26309">MLLRSSSNPSLNSFFKHQTHNQSPDHHNHLFIKKSPSFSLLTKTSSETDLTTHISRRHSLTSVNCLRNACVNVVMEDVEGEEVCSVGGGGDGGKMCGGYGGGGGGDGGEGDVTDLYYKSMIHANPGNSLILGNYAKYLKEVRGDLVKAEEYCSRAILANPSDGNALSMYADLIWVTQKDSSRAETYFDQAVKASPDDCYVMASYARFLWDADEEDEEEVSSMNISPPSFLHEASQQFPVAAT</sequence>
<reference evidence="2 3" key="1">
    <citation type="journal article" date="2018" name="Mol. Plant">
        <title>The genome of Artemisia annua provides insight into the evolution of Asteraceae family and artemisinin biosynthesis.</title>
        <authorList>
            <person name="Shen Q."/>
            <person name="Zhang L."/>
            <person name="Liao Z."/>
            <person name="Wang S."/>
            <person name="Yan T."/>
            <person name="Shi P."/>
            <person name="Liu M."/>
            <person name="Fu X."/>
            <person name="Pan Q."/>
            <person name="Wang Y."/>
            <person name="Lv Z."/>
            <person name="Lu X."/>
            <person name="Zhang F."/>
            <person name="Jiang W."/>
            <person name="Ma Y."/>
            <person name="Chen M."/>
            <person name="Hao X."/>
            <person name="Li L."/>
            <person name="Tang Y."/>
            <person name="Lv G."/>
            <person name="Zhou Y."/>
            <person name="Sun X."/>
            <person name="Brodelius P.E."/>
            <person name="Rose J.K.C."/>
            <person name="Tang K."/>
        </authorList>
    </citation>
    <scope>NUCLEOTIDE SEQUENCE [LARGE SCALE GENOMIC DNA]</scope>
    <source>
        <strain evidence="3">cv. Huhao1</strain>
        <tissue evidence="2">Leaf</tissue>
    </source>
</reference>
<evidence type="ECO:0000256" key="1">
    <source>
        <dbReference type="SAM" id="MobiDB-lite"/>
    </source>
</evidence>
<dbReference type="PANTHER" id="PTHR26312">
    <property type="entry name" value="TETRATRICOPEPTIDE REPEAT PROTEIN 5"/>
    <property type="match status" value="1"/>
</dbReference>
<keyword evidence="3" id="KW-1185">Reference proteome</keyword>
<dbReference type="EMBL" id="PKPP01000107">
    <property type="protein sequence ID" value="PWA97709.1"/>
    <property type="molecule type" value="Genomic_DNA"/>
</dbReference>
<dbReference type="Gene3D" id="1.25.40.10">
    <property type="entry name" value="Tetratricopeptide repeat domain"/>
    <property type="match status" value="1"/>
</dbReference>
<protein>
    <submittedName>
        <fullName evidence="2">Tetratricopeptide-like helical domain-containing protein</fullName>
    </submittedName>
</protein>
<feature type="region of interest" description="Disordered" evidence="1">
    <location>
        <begin position="1"/>
        <end position="29"/>
    </location>
</feature>
<feature type="compositionally biased region" description="Low complexity" evidence="1">
    <location>
        <begin position="1"/>
        <end position="13"/>
    </location>
</feature>
<evidence type="ECO:0000313" key="2">
    <source>
        <dbReference type="EMBL" id="PWA97709.1"/>
    </source>
</evidence>
<organism evidence="2 3">
    <name type="scientific">Artemisia annua</name>
    <name type="common">Sweet wormwood</name>
    <dbReference type="NCBI Taxonomy" id="35608"/>
    <lineage>
        <taxon>Eukaryota</taxon>
        <taxon>Viridiplantae</taxon>
        <taxon>Streptophyta</taxon>
        <taxon>Embryophyta</taxon>
        <taxon>Tracheophyta</taxon>
        <taxon>Spermatophyta</taxon>
        <taxon>Magnoliopsida</taxon>
        <taxon>eudicotyledons</taxon>
        <taxon>Gunneridae</taxon>
        <taxon>Pentapetalae</taxon>
        <taxon>asterids</taxon>
        <taxon>campanulids</taxon>
        <taxon>Asterales</taxon>
        <taxon>Asteraceae</taxon>
        <taxon>Asteroideae</taxon>
        <taxon>Anthemideae</taxon>
        <taxon>Artemisiinae</taxon>
        <taxon>Artemisia</taxon>
    </lineage>
</organism>